<name>A0ACC2MER2_PERAE</name>
<dbReference type="Proteomes" id="UP001234297">
    <property type="component" value="Chromosome 2"/>
</dbReference>
<reference evidence="1 2" key="1">
    <citation type="journal article" date="2022" name="Hortic Res">
        <title>A haplotype resolved chromosomal level avocado genome allows analysis of novel avocado genes.</title>
        <authorList>
            <person name="Nath O."/>
            <person name="Fletcher S.J."/>
            <person name="Hayward A."/>
            <person name="Shaw L.M."/>
            <person name="Masouleh A.K."/>
            <person name="Furtado A."/>
            <person name="Henry R.J."/>
            <person name="Mitter N."/>
        </authorList>
    </citation>
    <scope>NUCLEOTIDE SEQUENCE [LARGE SCALE GENOMIC DNA]</scope>
    <source>
        <strain evidence="2">cv. Hass</strain>
    </source>
</reference>
<accession>A0ACC2MER2</accession>
<dbReference type="EMBL" id="CM056810">
    <property type="protein sequence ID" value="KAJ8644182.1"/>
    <property type="molecule type" value="Genomic_DNA"/>
</dbReference>
<gene>
    <name evidence="1" type="ORF">MRB53_005930</name>
</gene>
<comment type="caution">
    <text evidence="1">The sequence shown here is derived from an EMBL/GenBank/DDBJ whole genome shotgun (WGS) entry which is preliminary data.</text>
</comment>
<sequence length="211" mass="23662">MDDTKTTTTPGIESQQNHHPNLSLPSITLQTLPHVTDYFPDLPTHTNPLDHNPFYHPFDGFYISLSEVVLRQILCYFSSIFPISGHHQAYHRASPRKKIFFDPAQVHAVIVTCGGLCPGMNTVIRQLVVGQWELYGVHHISGVLSGYRGFYSSELVQLNPKLVHNWHRQGGTVLQTSRGGFDLGKIVDAIEARGFNQVISSEFSSYFLKGD</sequence>
<protein>
    <submittedName>
        <fullName evidence="1">Uncharacterized protein</fullName>
    </submittedName>
</protein>
<proteinExistence type="predicted"/>
<keyword evidence="2" id="KW-1185">Reference proteome</keyword>
<organism evidence="1 2">
    <name type="scientific">Persea americana</name>
    <name type="common">Avocado</name>
    <dbReference type="NCBI Taxonomy" id="3435"/>
    <lineage>
        <taxon>Eukaryota</taxon>
        <taxon>Viridiplantae</taxon>
        <taxon>Streptophyta</taxon>
        <taxon>Embryophyta</taxon>
        <taxon>Tracheophyta</taxon>
        <taxon>Spermatophyta</taxon>
        <taxon>Magnoliopsida</taxon>
        <taxon>Magnoliidae</taxon>
        <taxon>Laurales</taxon>
        <taxon>Lauraceae</taxon>
        <taxon>Persea</taxon>
    </lineage>
</organism>
<evidence type="ECO:0000313" key="1">
    <source>
        <dbReference type="EMBL" id="KAJ8644182.1"/>
    </source>
</evidence>
<evidence type="ECO:0000313" key="2">
    <source>
        <dbReference type="Proteomes" id="UP001234297"/>
    </source>
</evidence>